<dbReference type="InterPro" id="IPR036259">
    <property type="entry name" value="MFS_trans_sf"/>
</dbReference>
<dbReference type="Gene3D" id="1.20.1250.20">
    <property type="entry name" value="MFS general substrate transporter like domains"/>
    <property type="match status" value="1"/>
</dbReference>
<protein>
    <submittedName>
        <fullName evidence="8">MFS family arabinose efflux permease</fullName>
    </submittedName>
</protein>
<dbReference type="SUPFAM" id="SSF103473">
    <property type="entry name" value="MFS general substrate transporter"/>
    <property type="match status" value="1"/>
</dbReference>
<dbReference type="PROSITE" id="PS50850">
    <property type="entry name" value="MFS"/>
    <property type="match status" value="1"/>
</dbReference>
<keyword evidence="9" id="KW-1185">Reference proteome</keyword>
<feature type="domain" description="Major facilitator superfamily (MFS) profile" evidence="7">
    <location>
        <begin position="11"/>
        <end position="391"/>
    </location>
</feature>
<dbReference type="Proteomes" id="UP000294678">
    <property type="component" value="Unassembled WGS sequence"/>
</dbReference>
<feature type="transmembrane region" description="Helical" evidence="6">
    <location>
        <begin position="363"/>
        <end position="383"/>
    </location>
</feature>
<evidence type="ECO:0000256" key="2">
    <source>
        <dbReference type="ARBA" id="ARBA00022475"/>
    </source>
</evidence>
<keyword evidence="3 6" id="KW-0812">Transmembrane</keyword>
<feature type="transmembrane region" description="Helical" evidence="6">
    <location>
        <begin position="296"/>
        <end position="318"/>
    </location>
</feature>
<dbReference type="EMBL" id="SOBG01000001">
    <property type="protein sequence ID" value="TDT72495.1"/>
    <property type="molecule type" value="Genomic_DNA"/>
</dbReference>
<keyword evidence="2" id="KW-1003">Cell membrane</keyword>
<evidence type="ECO:0000256" key="3">
    <source>
        <dbReference type="ARBA" id="ARBA00022692"/>
    </source>
</evidence>
<feature type="transmembrane region" description="Helical" evidence="6">
    <location>
        <begin position="48"/>
        <end position="65"/>
    </location>
</feature>
<comment type="subcellular location">
    <subcellularLocation>
        <location evidence="1">Cell membrane</location>
        <topology evidence="1">Multi-pass membrane protein</topology>
    </subcellularLocation>
</comment>
<dbReference type="Pfam" id="PF07690">
    <property type="entry name" value="MFS_1"/>
    <property type="match status" value="1"/>
</dbReference>
<feature type="transmembrane region" description="Helical" evidence="6">
    <location>
        <begin position="135"/>
        <end position="159"/>
    </location>
</feature>
<accession>A0AA46E0P7</accession>
<feature type="transmembrane region" description="Helical" evidence="6">
    <location>
        <begin position="210"/>
        <end position="230"/>
    </location>
</feature>
<dbReference type="InterPro" id="IPR020846">
    <property type="entry name" value="MFS_dom"/>
</dbReference>
<dbReference type="InterPro" id="IPR050189">
    <property type="entry name" value="MFS_Efflux_Transporters"/>
</dbReference>
<comment type="caution">
    <text evidence="8">The sequence shown here is derived from an EMBL/GenBank/DDBJ whole genome shotgun (WGS) entry which is preliminary data.</text>
</comment>
<dbReference type="GO" id="GO:0005886">
    <property type="term" value="C:plasma membrane"/>
    <property type="evidence" value="ECO:0007669"/>
    <property type="project" value="UniProtKB-SubCell"/>
</dbReference>
<organism evidence="8 9">
    <name type="scientific">Hypnocyclicus thermotrophus</name>
    <dbReference type="NCBI Taxonomy" id="1627895"/>
    <lineage>
        <taxon>Bacteria</taxon>
        <taxon>Fusobacteriati</taxon>
        <taxon>Fusobacteriota</taxon>
        <taxon>Fusobacteriia</taxon>
        <taxon>Fusobacteriales</taxon>
        <taxon>Fusobacteriaceae</taxon>
        <taxon>Hypnocyclicus</taxon>
    </lineage>
</organism>
<feature type="transmembrane region" description="Helical" evidence="6">
    <location>
        <begin position="330"/>
        <end position="351"/>
    </location>
</feature>
<sequence>MNNDMKKMNKMLLILGLMAFLANGDNYAAAPLLIDIAKDLNLNIQTAALSVTAYMLSFGLFTLLFGPLSDRYGKTKIINIAALGTATFSILGGFAFNLPSLIFFRAVNGAFGAGIFPVTMALVGQSFDNQNRQKALGKVMGLMFLGGATATAIGGALAYFGSWRIVYIGYGIAELILALAMLKMLERDNPVVNKLNFISAYKVPLSNYRFMRLVTLIFFVGFSVFGSFTYSGKLLQSITGFNILQVGLILSLFGVGTVIGGKIVPKARIILKHGFLITAGILGFMSLFAISSYKNVWILGISLIGFGIAFIFMQTTLISTAQEKLPKMRGTAMSLASFNMFVGGASGTALNGYIMKQYTISKIFYNTSYILLTVGFIAAIFVARFEMRKAKGYYNNQ</sequence>
<feature type="transmembrane region" description="Helical" evidence="6">
    <location>
        <begin position="102"/>
        <end position="123"/>
    </location>
</feature>
<dbReference type="InterPro" id="IPR011701">
    <property type="entry name" value="MFS"/>
</dbReference>
<evidence type="ECO:0000259" key="7">
    <source>
        <dbReference type="PROSITE" id="PS50850"/>
    </source>
</evidence>
<dbReference type="PANTHER" id="PTHR43124">
    <property type="entry name" value="PURINE EFFLUX PUMP PBUE"/>
    <property type="match status" value="1"/>
</dbReference>
<gene>
    <name evidence="8" type="ORF">EV215_0301</name>
</gene>
<dbReference type="RefSeq" id="WP_243832374.1">
    <property type="nucleotide sequence ID" value="NZ_SOBG01000001.1"/>
</dbReference>
<feature type="transmembrane region" description="Helical" evidence="6">
    <location>
        <begin position="77"/>
        <end position="96"/>
    </location>
</feature>
<name>A0AA46E0P7_9FUSO</name>
<dbReference type="PANTHER" id="PTHR43124:SF3">
    <property type="entry name" value="CHLORAMPHENICOL EFFLUX PUMP RV0191"/>
    <property type="match status" value="1"/>
</dbReference>
<reference evidence="8 9" key="1">
    <citation type="submission" date="2019-03" db="EMBL/GenBank/DDBJ databases">
        <title>Genomic Encyclopedia of Type Strains, Phase IV (KMG-IV): sequencing the most valuable type-strain genomes for metagenomic binning, comparative biology and taxonomic classification.</title>
        <authorList>
            <person name="Goeker M."/>
        </authorList>
    </citation>
    <scope>NUCLEOTIDE SEQUENCE [LARGE SCALE GENOMIC DNA]</scope>
    <source>
        <strain evidence="8 9">DSM 100055</strain>
    </source>
</reference>
<feature type="transmembrane region" description="Helical" evidence="6">
    <location>
        <begin position="242"/>
        <end position="261"/>
    </location>
</feature>
<evidence type="ECO:0000313" key="9">
    <source>
        <dbReference type="Proteomes" id="UP000294678"/>
    </source>
</evidence>
<evidence type="ECO:0000256" key="4">
    <source>
        <dbReference type="ARBA" id="ARBA00022989"/>
    </source>
</evidence>
<keyword evidence="4 6" id="KW-1133">Transmembrane helix</keyword>
<dbReference type="CDD" id="cd17324">
    <property type="entry name" value="MFS_NepI_like"/>
    <property type="match status" value="1"/>
</dbReference>
<feature type="transmembrane region" description="Helical" evidence="6">
    <location>
        <begin position="273"/>
        <end position="290"/>
    </location>
</feature>
<evidence type="ECO:0000256" key="5">
    <source>
        <dbReference type="ARBA" id="ARBA00023136"/>
    </source>
</evidence>
<evidence type="ECO:0000256" key="1">
    <source>
        <dbReference type="ARBA" id="ARBA00004651"/>
    </source>
</evidence>
<evidence type="ECO:0000313" key="8">
    <source>
        <dbReference type="EMBL" id="TDT72495.1"/>
    </source>
</evidence>
<dbReference type="GO" id="GO:0022857">
    <property type="term" value="F:transmembrane transporter activity"/>
    <property type="evidence" value="ECO:0007669"/>
    <property type="project" value="InterPro"/>
</dbReference>
<proteinExistence type="predicted"/>
<dbReference type="AlphaFoldDB" id="A0AA46E0P7"/>
<keyword evidence="5 6" id="KW-0472">Membrane</keyword>
<feature type="transmembrane region" description="Helical" evidence="6">
    <location>
        <begin position="165"/>
        <end position="185"/>
    </location>
</feature>
<evidence type="ECO:0000256" key="6">
    <source>
        <dbReference type="SAM" id="Phobius"/>
    </source>
</evidence>